<dbReference type="STRING" id="361101.GCA_900102825_01583"/>
<dbReference type="Gene3D" id="3.40.50.300">
    <property type="entry name" value="P-loop containing nucleotide triphosphate hydrolases"/>
    <property type="match status" value="1"/>
</dbReference>
<sequence>MIDKILKDIKGLFKVQDKAKFLKQNIPYLAFFYVGNIFSHHVRAYTGGDVIDKIFQGILELNTMSFIPSIHVADILMGVGVAAIIKFIVYTKGKNAKKFRQGKEYGSARWGTRKDIEPYVDEKFQNNILLTQTERLTMNGRPANPKYARNKNVLVIGGSGSGKTRFYVKPNLMQMHSSYCVTDPKGTIVIECGKMLEDNGYEIKILNTINFKKSMKYNPFAYLRSEKDILKLVQTIIANTKGDGEKAGEDFWVKAEKLYYTALIGYIYYEAPEEEKNFKTLLDMIDASEVREDDETYMNPIDRLFEALEKKDPSHFAVKQYKKYKLAAGKTAKSILISCGARLAPFDIQELRDLMKEDELELDTLGDRKTALFVIISDTDDTFNFVVSIMYSQLFNLLCDKADDEYGGRLPVHVRCLLDEFANIGLIPKFEKLIATIRSREISASIILQAQSQLKAIYKDNADTIVGNCDSTLFLGGKEKTTLKELSETLGKETIDLYNTSETRSNANSYGLNYQKTGKELMSQDEITVMDGSKCIFQLRGVRPFLSDKFDITKHKNYKLLEDFNKKNAFDIEEYIKRKGKAKLNRETVITRVQ</sequence>
<evidence type="ECO:0000256" key="4">
    <source>
        <dbReference type="ARBA" id="ARBA00022692"/>
    </source>
</evidence>
<dbReference type="NCBIfam" id="NF045973">
    <property type="entry name" value="conju_CD1115"/>
    <property type="match status" value="1"/>
</dbReference>
<dbReference type="CDD" id="cd01127">
    <property type="entry name" value="TrwB_TraG_TraD_VirD4"/>
    <property type="match status" value="1"/>
</dbReference>
<comment type="subcellular location">
    <subcellularLocation>
        <location evidence="1">Cell membrane</location>
        <topology evidence="1">Multi-pass membrane protein</topology>
    </subcellularLocation>
</comment>
<dbReference type="SUPFAM" id="SSF52540">
    <property type="entry name" value="P-loop containing nucleoside triphosphate hydrolases"/>
    <property type="match status" value="1"/>
</dbReference>
<dbReference type="AlphaFoldDB" id="G5K9E8"/>
<gene>
    <name evidence="7" type="ORF">STRPS_0367</name>
</gene>
<keyword evidence="4" id="KW-0812">Transmembrane</keyword>
<evidence type="ECO:0000256" key="6">
    <source>
        <dbReference type="ARBA" id="ARBA00023136"/>
    </source>
</evidence>
<dbReference type="GeneID" id="58554926"/>
<dbReference type="GO" id="GO:0005886">
    <property type="term" value="C:plasma membrane"/>
    <property type="evidence" value="ECO:0007669"/>
    <property type="project" value="UniProtKB-SubCell"/>
</dbReference>
<keyword evidence="5" id="KW-1133">Transmembrane helix</keyword>
<dbReference type="RefSeq" id="WP_007896201.1">
    <property type="nucleotide sequence ID" value="NZ_AEUY02000005.1"/>
</dbReference>
<dbReference type="Proteomes" id="UP000003217">
    <property type="component" value="Unassembled WGS sequence"/>
</dbReference>
<dbReference type="PANTHER" id="PTHR37937">
    <property type="entry name" value="CONJUGATIVE TRANSFER: DNA TRANSPORT"/>
    <property type="match status" value="1"/>
</dbReference>
<comment type="caution">
    <text evidence="7">The sequence shown here is derived from an EMBL/GenBank/DDBJ whole genome shotgun (WGS) entry which is preliminary data.</text>
</comment>
<accession>G5K9E8</accession>
<organism evidence="7 8">
    <name type="scientific">Streptococcus pseudoporcinus LQ 940-04</name>
    <dbReference type="NCBI Taxonomy" id="875093"/>
    <lineage>
        <taxon>Bacteria</taxon>
        <taxon>Bacillati</taxon>
        <taxon>Bacillota</taxon>
        <taxon>Bacilli</taxon>
        <taxon>Lactobacillales</taxon>
        <taxon>Streptococcaceae</taxon>
        <taxon>Streptococcus</taxon>
    </lineage>
</organism>
<name>G5K9E8_9STRE</name>
<keyword evidence="6" id="KW-0472">Membrane</keyword>
<dbReference type="OrthoDB" id="9766496at2"/>
<comment type="similarity">
    <text evidence="2">Belongs to the VirD4/TraG family.</text>
</comment>
<dbReference type="PANTHER" id="PTHR37937:SF1">
    <property type="entry name" value="CONJUGATIVE TRANSFER: DNA TRANSPORT"/>
    <property type="match status" value="1"/>
</dbReference>
<evidence type="ECO:0000256" key="3">
    <source>
        <dbReference type="ARBA" id="ARBA00022475"/>
    </source>
</evidence>
<evidence type="ECO:0000313" key="7">
    <source>
        <dbReference type="EMBL" id="EHI64428.1"/>
    </source>
</evidence>
<evidence type="ECO:0000256" key="2">
    <source>
        <dbReference type="ARBA" id="ARBA00008806"/>
    </source>
</evidence>
<keyword evidence="8" id="KW-1185">Reference proteome</keyword>
<dbReference type="InterPro" id="IPR051539">
    <property type="entry name" value="T4SS-coupling_protein"/>
</dbReference>
<dbReference type="EMBL" id="AEUY02000005">
    <property type="protein sequence ID" value="EHI64428.1"/>
    <property type="molecule type" value="Genomic_DNA"/>
</dbReference>
<dbReference type="InterPro" id="IPR027417">
    <property type="entry name" value="P-loop_NTPase"/>
</dbReference>
<evidence type="ECO:0000313" key="8">
    <source>
        <dbReference type="Proteomes" id="UP000003217"/>
    </source>
</evidence>
<reference evidence="7 8" key="1">
    <citation type="journal article" date="2014" name="Int. J. Syst. Evol. Microbiol.">
        <title>Phylogenomics and the dynamic genome evolution of the genus Streptococcus.</title>
        <authorList>
            <consortium name="The Broad Institute Genome Sequencing Platform"/>
            <person name="Richards V.P."/>
            <person name="Palmer S.R."/>
            <person name="Pavinski Bitar P.D."/>
            <person name="Qin X."/>
            <person name="Weinstock G.M."/>
            <person name="Highlander S.K."/>
            <person name="Town C.D."/>
            <person name="Burne R.A."/>
            <person name="Stanhope M.J."/>
        </authorList>
    </citation>
    <scope>NUCLEOTIDE SEQUENCE [LARGE SCALE GENOMIC DNA]</scope>
    <source>
        <strain evidence="7 8">LQ 940-04</strain>
    </source>
</reference>
<protein>
    <submittedName>
        <fullName evidence="7">TraG/TraD family protein</fullName>
    </submittedName>
</protein>
<dbReference type="InterPro" id="IPR003688">
    <property type="entry name" value="TraG/VirD4"/>
</dbReference>
<proteinExistence type="inferred from homology"/>
<keyword evidence="3" id="KW-1003">Cell membrane</keyword>
<dbReference type="Pfam" id="PF02534">
    <property type="entry name" value="T4SS-DNA_transf"/>
    <property type="match status" value="1"/>
</dbReference>
<evidence type="ECO:0000256" key="1">
    <source>
        <dbReference type="ARBA" id="ARBA00004651"/>
    </source>
</evidence>
<evidence type="ECO:0000256" key="5">
    <source>
        <dbReference type="ARBA" id="ARBA00022989"/>
    </source>
</evidence>